<dbReference type="RefSeq" id="WP_279995882.1">
    <property type="nucleotide sequence ID" value="NZ_JAOCDZ010000010.1"/>
</dbReference>
<dbReference type="SUPFAM" id="SSF47616">
    <property type="entry name" value="GST C-terminal domain-like"/>
    <property type="match status" value="1"/>
</dbReference>
<accession>A0AA42LQ09</accession>
<comment type="caution">
    <text evidence="4">The sequence shown here is derived from an EMBL/GenBank/DDBJ whole genome shotgun (WGS) entry which is preliminary data.</text>
</comment>
<dbReference type="SFLD" id="SFLDG00358">
    <property type="entry name" value="Main_(cytGST)"/>
    <property type="match status" value="1"/>
</dbReference>
<dbReference type="PANTHER" id="PTHR44051:SF2">
    <property type="entry name" value="HYPOTHETICAL GLUTATHIONE S-TRANSFERASE LIKE PROTEIN"/>
    <property type="match status" value="1"/>
</dbReference>
<proteinExistence type="inferred from homology"/>
<dbReference type="EMBL" id="JAOCDZ010000010">
    <property type="protein sequence ID" value="MDH0737385.1"/>
    <property type="molecule type" value="Genomic_DNA"/>
</dbReference>
<evidence type="ECO:0000259" key="3">
    <source>
        <dbReference type="PROSITE" id="PS50405"/>
    </source>
</evidence>
<evidence type="ECO:0000259" key="2">
    <source>
        <dbReference type="PROSITE" id="PS50404"/>
    </source>
</evidence>
<dbReference type="InterPro" id="IPR040079">
    <property type="entry name" value="Glutathione_S-Trfase"/>
</dbReference>
<comment type="similarity">
    <text evidence="1">Belongs to the GST superfamily.</text>
</comment>
<dbReference type="InterPro" id="IPR036282">
    <property type="entry name" value="Glutathione-S-Trfase_C_sf"/>
</dbReference>
<dbReference type="Proteomes" id="UP001161094">
    <property type="component" value="Unassembled WGS sequence"/>
</dbReference>
<protein>
    <submittedName>
        <fullName evidence="4">Glutathione S-transferase family protein</fullName>
    </submittedName>
</protein>
<reference evidence="4" key="1">
    <citation type="submission" date="2022-09" db="EMBL/GenBank/DDBJ databases">
        <title>Intensive care unit water sources are persistently colonized with multi-drug resistant bacteria and are the site of extensive horizontal gene transfer of antibiotic resistance genes.</title>
        <authorList>
            <person name="Diorio-Toth L."/>
        </authorList>
    </citation>
    <scope>NUCLEOTIDE SEQUENCE</scope>
    <source>
        <strain evidence="4">GD03843</strain>
    </source>
</reference>
<organism evidence="4 5">
    <name type="scientific">Achromobacter spanius</name>
    <dbReference type="NCBI Taxonomy" id="217203"/>
    <lineage>
        <taxon>Bacteria</taxon>
        <taxon>Pseudomonadati</taxon>
        <taxon>Pseudomonadota</taxon>
        <taxon>Betaproteobacteria</taxon>
        <taxon>Burkholderiales</taxon>
        <taxon>Alcaligenaceae</taxon>
        <taxon>Achromobacter</taxon>
    </lineage>
</organism>
<dbReference type="Gene3D" id="1.20.1050.10">
    <property type="match status" value="1"/>
</dbReference>
<dbReference type="InterPro" id="IPR010987">
    <property type="entry name" value="Glutathione-S-Trfase_C-like"/>
</dbReference>
<feature type="domain" description="GST C-terminal" evidence="3">
    <location>
        <begin position="84"/>
        <end position="208"/>
    </location>
</feature>
<dbReference type="CDD" id="cd03056">
    <property type="entry name" value="GST_N_4"/>
    <property type="match status" value="1"/>
</dbReference>
<evidence type="ECO:0000313" key="5">
    <source>
        <dbReference type="Proteomes" id="UP001161094"/>
    </source>
</evidence>
<evidence type="ECO:0000256" key="1">
    <source>
        <dbReference type="RuleBase" id="RU003494"/>
    </source>
</evidence>
<dbReference type="InterPro" id="IPR004046">
    <property type="entry name" value="GST_C"/>
</dbReference>
<dbReference type="AlphaFoldDB" id="A0AA42LQ09"/>
<dbReference type="InterPro" id="IPR036249">
    <property type="entry name" value="Thioredoxin-like_sf"/>
</dbReference>
<feature type="domain" description="GST N-terminal" evidence="2">
    <location>
        <begin position="1"/>
        <end position="81"/>
    </location>
</feature>
<dbReference type="SFLD" id="SFLDS00019">
    <property type="entry name" value="Glutathione_Transferase_(cytos"/>
    <property type="match status" value="1"/>
</dbReference>
<sequence>MITLYDHPRSGNCYKVRLFLSLINLPYRREFIDVLARKNQTEAFERISAWRQVPAIDDDGLAVWDSHAILLYLAQKHAPQWLAPLPHSAQMVSWISVSANEIANSLQPLRLTKVVSLAEAAHHLGVSEAMLDLNGLQQRTDRLLGLIEKRLEASPWLATVPSVADIACYGYLALAEEAEIDVNAYPAISAWRRRIEALPGYVAPGQVT</sequence>
<gene>
    <name evidence="4" type="ORF">N5D93_16350</name>
</gene>
<dbReference type="PROSITE" id="PS50404">
    <property type="entry name" value="GST_NTER"/>
    <property type="match status" value="1"/>
</dbReference>
<evidence type="ECO:0000313" key="4">
    <source>
        <dbReference type="EMBL" id="MDH0737385.1"/>
    </source>
</evidence>
<dbReference type="InterPro" id="IPR004045">
    <property type="entry name" value="Glutathione_S-Trfase_N"/>
</dbReference>
<name>A0AA42LQ09_9BURK</name>
<dbReference type="PANTHER" id="PTHR44051">
    <property type="entry name" value="GLUTATHIONE S-TRANSFERASE-RELATED"/>
    <property type="match status" value="1"/>
</dbReference>
<dbReference type="Gene3D" id="3.40.30.10">
    <property type="entry name" value="Glutaredoxin"/>
    <property type="match status" value="1"/>
</dbReference>
<dbReference type="PROSITE" id="PS50405">
    <property type="entry name" value="GST_CTER"/>
    <property type="match status" value="1"/>
</dbReference>
<dbReference type="SUPFAM" id="SSF52833">
    <property type="entry name" value="Thioredoxin-like"/>
    <property type="match status" value="1"/>
</dbReference>
<dbReference type="Pfam" id="PF02798">
    <property type="entry name" value="GST_N"/>
    <property type="match status" value="1"/>
</dbReference>
<dbReference type="Pfam" id="PF00043">
    <property type="entry name" value="GST_C"/>
    <property type="match status" value="1"/>
</dbReference>